<dbReference type="InterPro" id="IPR040372">
    <property type="entry name" value="YaeB-like"/>
</dbReference>
<keyword evidence="1" id="KW-0949">S-adenosyl-L-methionine</keyword>
<dbReference type="GO" id="GO:0008168">
    <property type="term" value="F:methyltransferase activity"/>
    <property type="evidence" value="ECO:0007669"/>
    <property type="project" value="UniProtKB-KW"/>
</dbReference>
<organism evidence="4 5">
    <name type="scientific">Nitratireductor arenosus</name>
    <dbReference type="NCBI Taxonomy" id="2682096"/>
    <lineage>
        <taxon>Bacteria</taxon>
        <taxon>Pseudomonadati</taxon>
        <taxon>Pseudomonadota</taxon>
        <taxon>Alphaproteobacteria</taxon>
        <taxon>Hyphomicrobiales</taxon>
        <taxon>Phyllobacteriaceae</taxon>
        <taxon>Nitratireductor</taxon>
    </lineage>
</organism>
<dbReference type="AlphaFoldDB" id="A0A844QAP1"/>
<dbReference type="Gene3D" id="2.40.30.70">
    <property type="entry name" value="YaeB-like"/>
    <property type="match status" value="1"/>
</dbReference>
<dbReference type="CDD" id="cd09281">
    <property type="entry name" value="UPF0066"/>
    <property type="match status" value="1"/>
</dbReference>
<name>A0A844QAP1_9HYPH</name>
<dbReference type="PANTHER" id="PTHR12818">
    <property type="entry name" value="TRNA (ADENINE(37)-N6)-METHYLTRANSFERASE"/>
    <property type="match status" value="1"/>
</dbReference>
<dbReference type="EMBL" id="WPHG01000002">
    <property type="protein sequence ID" value="MVA97116.1"/>
    <property type="molecule type" value="Genomic_DNA"/>
</dbReference>
<dbReference type="SUPFAM" id="SSF118196">
    <property type="entry name" value="YaeB-like"/>
    <property type="match status" value="1"/>
</dbReference>
<reference evidence="4 5" key="1">
    <citation type="submission" date="2019-12" db="EMBL/GenBank/DDBJ databases">
        <title>Nitratireductor arenosus sp. nov., Isolated from sea sand, Jeju island, South Korea.</title>
        <authorList>
            <person name="Kim W."/>
        </authorList>
    </citation>
    <scope>NUCLEOTIDE SEQUENCE [LARGE SCALE GENOMIC DNA]</scope>
    <source>
        <strain evidence="4 5">CAU 1489</strain>
    </source>
</reference>
<dbReference type="InterPro" id="IPR023370">
    <property type="entry name" value="TrmO-like_N"/>
</dbReference>
<dbReference type="PANTHER" id="PTHR12818:SF0">
    <property type="entry name" value="TRNA (ADENINE(37)-N6)-METHYLTRANSFERASE"/>
    <property type="match status" value="1"/>
</dbReference>
<comment type="similarity">
    <text evidence="2">Belongs to the tRNA methyltransferase O family.</text>
</comment>
<evidence type="ECO:0000259" key="3">
    <source>
        <dbReference type="PROSITE" id="PS51668"/>
    </source>
</evidence>
<dbReference type="Pfam" id="PF01980">
    <property type="entry name" value="TrmO_N"/>
    <property type="match status" value="1"/>
</dbReference>
<dbReference type="InterPro" id="IPR023368">
    <property type="entry name" value="UPF0066_cons_site"/>
</dbReference>
<dbReference type="PROSITE" id="PS51668">
    <property type="entry name" value="TSAA_2"/>
    <property type="match status" value="1"/>
</dbReference>
<dbReference type="PROSITE" id="PS01318">
    <property type="entry name" value="TSAA_1"/>
    <property type="match status" value="1"/>
</dbReference>
<feature type="domain" description="TsaA-like" evidence="3">
    <location>
        <begin position="22"/>
        <end position="157"/>
    </location>
</feature>
<proteinExistence type="inferred from homology"/>
<dbReference type="NCBIfam" id="TIGR00104">
    <property type="entry name" value="tRNA_TsaA"/>
    <property type="match status" value="1"/>
</dbReference>
<gene>
    <name evidence="4" type="primary">tsaA</name>
    <name evidence="4" type="ORF">GN330_07620</name>
</gene>
<dbReference type="GO" id="GO:0032259">
    <property type="term" value="P:methylation"/>
    <property type="evidence" value="ECO:0007669"/>
    <property type="project" value="UniProtKB-KW"/>
</dbReference>
<evidence type="ECO:0000256" key="1">
    <source>
        <dbReference type="ARBA" id="ARBA00022691"/>
    </source>
</evidence>
<keyword evidence="5" id="KW-1185">Reference proteome</keyword>
<keyword evidence="4" id="KW-0808">Transferase</keyword>
<evidence type="ECO:0000313" key="5">
    <source>
        <dbReference type="Proteomes" id="UP000463224"/>
    </source>
</evidence>
<comment type="caution">
    <text evidence="4">The sequence shown here is derived from an EMBL/GenBank/DDBJ whole genome shotgun (WGS) entry which is preliminary data.</text>
</comment>
<evidence type="ECO:0000256" key="2">
    <source>
        <dbReference type="ARBA" id="ARBA00033753"/>
    </source>
</evidence>
<keyword evidence="4" id="KW-0489">Methyltransferase</keyword>
<protein>
    <submittedName>
        <fullName evidence="4">tRNA (N6-threonylcarbamoyladenosine(37)-N6)-methyltransferase TrmO</fullName>
    </submittedName>
</protein>
<dbReference type="Proteomes" id="UP000463224">
    <property type="component" value="Unassembled WGS sequence"/>
</dbReference>
<dbReference type="InterPro" id="IPR036413">
    <property type="entry name" value="YaeB-like_sf"/>
</dbReference>
<sequence length="167" mass="18443">MQRDGETALDFDPKDLAASAGVVFIGRIVSPWKERGECPRNMASARDTGRGAHIEIDAPYRPGLSGLEEFSHVAVLTWLDRAPRNLIRQMPRHVEAPRGVFSLRSPARPNPVGLHVVRITHLDQAAGLIDIDAIDVLDGTPVIDLKPYFASIDAFTEARSRRDGDKR</sequence>
<evidence type="ECO:0000313" key="4">
    <source>
        <dbReference type="EMBL" id="MVA97116.1"/>
    </source>
</evidence>
<accession>A0A844QAP1</accession>
<dbReference type="InterPro" id="IPR036414">
    <property type="entry name" value="YaeB_N_sf"/>
</dbReference>